<comment type="similarity">
    <text evidence="2">Belongs to the SusD family.</text>
</comment>
<dbReference type="RefSeq" id="WP_068406416.1">
    <property type="nucleotide sequence ID" value="NZ_CP014504.1"/>
</dbReference>
<dbReference type="InterPro" id="IPR033985">
    <property type="entry name" value="SusD-like_N"/>
</dbReference>
<dbReference type="InterPro" id="IPR012944">
    <property type="entry name" value="SusD_RagB_dom"/>
</dbReference>
<name>A0A127VKA2_9SPHI</name>
<dbReference type="PROSITE" id="PS51257">
    <property type="entry name" value="PROKAR_LIPOPROTEIN"/>
    <property type="match status" value="1"/>
</dbReference>
<dbReference type="KEGG" id="pcm:AY601_4913"/>
<dbReference type="OrthoDB" id="697229at2"/>
<evidence type="ECO:0000259" key="6">
    <source>
        <dbReference type="Pfam" id="PF07980"/>
    </source>
</evidence>
<dbReference type="InterPro" id="IPR011990">
    <property type="entry name" value="TPR-like_helical_dom_sf"/>
</dbReference>
<evidence type="ECO:0000313" key="9">
    <source>
        <dbReference type="Proteomes" id="UP000071561"/>
    </source>
</evidence>
<dbReference type="AlphaFoldDB" id="A0A127VKA2"/>
<proteinExistence type="inferred from homology"/>
<evidence type="ECO:0000256" key="2">
    <source>
        <dbReference type="ARBA" id="ARBA00006275"/>
    </source>
</evidence>
<keyword evidence="5" id="KW-0998">Cell outer membrane</keyword>
<reference evidence="8 9" key="1">
    <citation type="submission" date="2016-03" db="EMBL/GenBank/DDBJ databases">
        <title>Complete genome sequence of Pedobacter cryoconitis PAMC 27485.</title>
        <authorList>
            <person name="Lee J."/>
            <person name="Kim O.-S."/>
        </authorList>
    </citation>
    <scope>NUCLEOTIDE SEQUENCE [LARGE SCALE GENOMIC DNA]</scope>
    <source>
        <strain evidence="8 9">PAMC 27485</strain>
    </source>
</reference>
<dbReference type="SUPFAM" id="SSF48452">
    <property type="entry name" value="TPR-like"/>
    <property type="match status" value="1"/>
</dbReference>
<dbReference type="PATRIC" id="fig|188932.3.peg.5092"/>
<comment type="subcellular location">
    <subcellularLocation>
        <location evidence="1">Cell outer membrane</location>
    </subcellularLocation>
</comment>
<keyword evidence="8" id="KW-0449">Lipoprotein</keyword>
<evidence type="ECO:0000256" key="5">
    <source>
        <dbReference type="ARBA" id="ARBA00023237"/>
    </source>
</evidence>
<dbReference type="GO" id="GO:0009279">
    <property type="term" value="C:cell outer membrane"/>
    <property type="evidence" value="ECO:0007669"/>
    <property type="project" value="UniProtKB-SubCell"/>
</dbReference>
<dbReference type="Gene3D" id="1.25.40.390">
    <property type="match status" value="1"/>
</dbReference>
<feature type="domain" description="SusD-like N-terminal" evidence="7">
    <location>
        <begin position="22"/>
        <end position="222"/>
    </location>
</feature>
<feature type="domain" description="RagB/SusD" evidence="6">
    <location>
        <begin position="302"/>
        <end position="406"/>
    </location>
</feature>
<sequence>MKKIIKLSAVLLVLLTLGSCKKYLDIEPIGKVVPKTAADFRDLLNTAYAGFSTNKSLLAIRTDELAIDESGVDIAFYRDIFKWNDASPDPVTTSFQYLEFYRTIFYANEVIAEVQDKAGKNAETDQLKGEAYLLRAYSHFELLNVYAKPYQAATAGTDRGVPLSIKMDLEQKYAPATVEAVYNQVIEDINEGQKLLNVATFEAGKNYRFTTRAALALKARVYEFKGDWNNSLAAAQQALALNNQLEDLNVTGSKLPNHFQAKENILSMEKTLVISVAQSFFISSHLLSIYNQANDLRFPMYFSKSSNGYVSQKTTGNESKISFRNGELYLIQAEAALQTGNTALATESLLALKAKRLKPAYFETEQTRIQALAKTDLLKEIYAERERELALEGHRWYDLRRYGQPALTHTIAGTTYTLQLNDPRYTLRFPKEAVVNNPNLL</sequence>
<dbReference type="Pfam" id="PF14322">
    <property type="entry name" value="SusD-like_3"/>
    <property type="match status" value="1"/>
</dbReference>
<evidence type="ECO:0000256" key="1">
    <source>
        <dbReference type="ARBA" id="ARBA00004442"/>
    </source>
</evidence>
<accession>A0A127VKA2</accession>
<keyword evidence="9" id="KW-1185">Reference proteome</keyword>
<keyword evidence="3" id="KW-0732">Signal</keyword>
<dbReference type="Pfam" id="PF07980">
    <property type="entry name" value="SusD_RagB"/>
    <property type="match status" value="1"/>
</dbReference>
<gene>
    <name evidence="8" type="ORF">AY601_4913</name>
</gene>
<dbReference type="Proteomes" id="UP000071561">
    <property type="component" value="Chromosome"/>
</dbReference>
<dbReference type="EMBL" id="CP014504">
    <property type="protein sequence ID" value="AMQ01733.1"/>
    <property type="molecule type" value="Genomic_DNA"/>
</dbReference>
<keyword evidence="4" id="KW-0472">Membrane</keyword>
<organism evidence="8 9">
    <name type="scientific">Pedobacter cryoconitis</name>
    <dbReference type="NCBI Taxonomy" id="188932"/>
    <lineage>
        <taxon>Bacteria</taxon>
        <taxon>Pseudomonadati</taxon>
        <taxon>Bacteroidota</taxon>
        <taxon>Sphingobacteriia</taxon>
        <taxon>Sphingobacteriales</taxon>
        <taxon>Sphingobacteriaceae</taxon>
        <taxon>Pedobacter</taxon>
    </lineage>
</organism>
<evidence type="ECO:0000256" key="3">
    <source>
        <dbReference type="ARBA" id="ARBA00022729"/>
    </source>
</evidence>
<protein>
    <submittedName>
        <fullName evidence="8">Lipoprotein</fullName>
    </submittedName>
</protein>
<evidence type="ECO:0000313" key="8">
    <source>
        <dbReference type="EMBL" id="AMQ01733.1"/>
    </source>
</evidence>
<evidence type="ECO:0000259" key="7">
    <source>
        <dbReference type="Pfam" id="PF14322"/>
    </source>
</evidence>
<evidence type="ECO:0000256" key="4">
    <source>
        <dbReference type="ARBA" id="ARBA00023136"/>
    </source>
</evidence>